<evidence type="ECO:0000313" key="13">
    <source>
        <dbReference type="Proteomes" id="UP001202328"/>
    </source>
</evidence>
<dbReference type="InterPro" id="IPR011047">
    <property type="entry name" value="Quinoprotein_ADH-like_sf"/>
</dbReference>
<feature type="non-terminal residue" evidence="12">
    <location>
        <position position="1"/>
    </location>
</feature>
<dbReference type="PANTHER" id="PTHR23284:SF0">
    <property type="entry name" value="PROLACTIN REGULATORY ELEMENT-BINDING PROTEIN"/>
    <property type="match status" value="1"/>
</dbReference>
<keyword evidence="9" id="KW-1133">Transmembrane helix</keyword>
<dbReference type="InterPro" id="IPR001680">
    <property type="entry name" value="WD40_rpt"/>
</dbReference>
<comment type="caution">
    <text evidence="12">The sequence shown here is derived from an EMBL/GenBank/DDBJ whole genome shotgun (WGS) entry which is preliminary data.</text>
</comment>
<dbReference type="GO" id="GO:0015031">
    <property type="term" value="P:protein transport"/>
    <property type="evidence" value="ECO:0007669"/>
    <property type="project" value="UniProtKB-KW"/>
</dbReference>
<dbReference type="GO" id="GO:0005085">
    <property type="term" value="F:guanyl-nucleotide exchange factor activity"/>
    <property type="evidence" value="ECO:0007669"/>
    <property type="project" value="InterPro"/>
</dbReference>
<comment type="subcellular location">
    <subcellularLocation>
        <location evidence="1">Endoplasmic reticulum membrane</location>
        <topology evidence="1">Single-pass membrane protein</topology>
    </subcellularLocation>
</comment>
<feature type="repeat" description="WD" evidence="11">
    <location>
        <begin position="202"/>
        <end position="243"/>
    </location>
</feature>
<evidence type="ECO:0000256" key="7">
    <source>
        <dbReference type="ARBA" id="ARBA00022892"/>
    </source>
</evidence>
<evidence type="ECO:0000256" key="3">
    <source>
        <dbReference type="ARBA" id="ARBA00022574"/>
    </source>
</evidence>
<dbReference type="SMART" id="SM00320">
    <property type="entry name" value="WD40"/>
    <property type="match status" value="1"/>
</dbReference>
<keyword evidence="2" id="KW-0813">Transport</keyword>
<organism evidence="12 13">
    <name type="scientific">Papaver atlanticum</name>
    <dbReference type="NCBI Taxonomy" id="357466"/>
    <lineage>
        <taxon>Eukaryota</taxon>
        <taxon>Viridiplantae</taxon>
        <taxon>Streptophyta</taxon>
        <taxon>Embryophyta</taxon>
        <taxon>Tracheophyta</taxon>
        <taxon>Spermatophyta</taxon>
        <taxon>Magnoliopsida</taxon>
        <taxon>Ranunculales</taxon>
        <taxon>Papaveraceae</taxon>
        <taxon>Papaveroideae</taxon>
        <taxon>Papaver</taxon>
    </lineage>
</organism>
<name>A0AAD4S6L5_9MAGN</name>
<dbReference type="PROSITE" id="PS50082">
    <property type="entry name" value="WD_REPEATS_2"/>
    <property type="match status" value="1"/>
</dbReference>
<evidence type="ECO:0000256" key="2">
    <source>
        <dbReference type="ARBA" id="ARBA00022448"/>
    </source>
</evidence>
<keyword evidence="4" id="KW-0812">Transmembrane</keyword>
<evidence type="ECO:0000313" key="12">
    <source>
        <dbReference type="EMBL" id="KAI3863851.1"/>
    </source>
</evidence>
<dbReference type="AlphaFoldDB" id="A0AAD4S6L5"/>
<dbReference type="EMBL" id="JAJJMB010014022">
    <property type="protein sequence ID" value="KAI3863851.1"/>
    <property type="molecule type" value="Genomic_DNA"/>
</dbReference>
<dbReference type="PANTHER" id="PTHR23284">
    <property type="entry name" value="PROLACTIN REGULATORY ELEMENT BINDING PROTEIN"/>
    <property type="match status" value="1"/>
</dbReference>
<dbReference type="GO" id="GO:0005789">
    <property type="term" value="C:endoplasmic reticulum membrane"/>
    <property type="evidence" value="ECO:0007669"/>
    <property type="project" value="UniProtKB-SubCell"/>
</dbReference>
<dbReference type="SUPFAM" id="SSF50998">
    <property type="entry name" value="Quinoprotein alcohol dehydrogenase-like"/>
    <property type="match status" value="1"/>
</dbReference>
<evidence type="ECO:0000256" key="10">
    <source>
        <dbReference type="ARBA" id="ARBA00023136"/>
    </source>
</evidence>
<evidence type="ECO:0000256" key="4">
    <source>
        <dbReference type="ARBA" id="ARBA00022692"/>
    </source>
</evidence>
<evidence type="ECO:0000256" key="1">
    <source>
        <dbReference type="ARBA" id="ARBA00004389"/>
    </source>
</evidence>
<gene>
    <name evidence="12" type="ORF">MKW98_031443</name>
</gene>
<protein>
    <submittedName>
        <fullName evidence="12">Uncharacterized protein</fullName>
    </submittedName>
</protein>
<evidence type="ECO:0000256" key="6">
    <source>
        <dbReference type="ARBA" id="ARBA00022824"/>
    </source>
</evidence>
<evidence type="ECO:0000256" key="9">
    <source>
        <dbReference type="ARBA" id="ARBA00022989"/>
    </source>
</evidence>
<keyword evidence="10" id="KW-0472">Membrane</keyword>
<keyword evidence="3 11" id="KW-0853">WD repeat</keyword>
<dbReference type="Proteomes" id="UP001202328">
    <property type="component" value="Unassembled WGS sequence"/>
</dbReference>
<dbReference type="InterPro" id="IPR045260">
    <property type="entry name" value="Sec12-like"/>
</dbReference>
<evidence type="ECO:0000256" key="11">
    <source>
        <dbReference type="PROSITE-ProRule" id="PRU00221"/>
    </source>
</evidence>
<sequence>RFAISCLKEYDTGNGDRRIIKALTSDVEEFFTRCNPGFIRCMVQQHEDPNQLWRSWIINITYNIINVNWFLLLGVRMATRESSSGLKIPIFIFLSYSIDGRFLVSLGGGPCLIWDVETAAVVASLLRENDEVFTSCRFSVNGNGSQILYITTMRDHGGSIVSFDTSSWTRVSSKHVVHDPISAFRDVWIYKSSNTRVTSIITKAHLGLVTALKFSEDFRLLVSASTDSSVKVTKVEEDTALKVLQREKTLCCRLYLSWERSRSHWRGRRIL</sequence>
<evidence type="ECO:0000256" key="5">
    <source>
        <dbReference type="ARBA" id="ARBA00022737"/>
    </source>
</evidence>
<keyword evidence="5" id="KW-0677">Repeat</keyword>
<keyword evidence="13" id="KW-1185">Reference proteome</keyword>
<dbReference type="Gene3D" id="2.130.10.10">
    <property type="entry name" value="YVTN repeat-like/Quinoprotein amine dehydrogenase"/>
    <property type="match status" value="1"/>
</dbReference>
<accession>A0AAD4S6L5</accession>
<keyword evidence="8" id="KW-0653">Protein transport</keyword>
<keyword evidence="7" id="KW-0931">ER-Golgi transport</keyword>
<evidence type="ECO:0000256" key="8">
    <source>
        <dbReference type="ARBA" id="ARBA00022927"/>
    </source>
</evidence>
<reference evidence="12" key="1">
    <citation type="submission" date="2022-04" db="EMBL/GenBank/DDBJ databases">
        <title>A functionally conserved STORR gene fusion in Papaver species that diverged 16.8 million years ago.</title>
        <authorList>
            <person name="Catania T."/>
        </authorList>
    </citation>
    <scope>NUCLEOTIDE SEQUENCE</scope>
    <source>
        <strain evidence="12">S-188037</strain>
    </source>
</reference>
<dbReference type="GO" id="GO:0006888">
    <property type="term" value="P:endoplasmic reticulum to Golgi vesicle-mediated transport"/>
    <property type="evidence" value="ECO:0007669"/>
    <property type="project" value="TreeGrafter"/>
</dbReference>
<keyword evidence="6" id="KW-0256">Endoplasmic reticulum</keyword>
<proteinExistence type="predicted"/>
<dbReference type="GO" id="GO:0003400">
    <property type="term" value="P:regulation of COPII vesicle coating"/>
    <property type="evidence" value="ECO:0007669"/>
    <property type="project" value="TreeGrafter"/>
</dbReference>
<dbReference type="InterPro" id="IPR015943">
    <property type="entry name" value="WD40/YVTN_repeat-like_dom_sf"/>
</dbReference>